<evidence type="ECO:0000313" key="5">
    <source>
        <dbReference type="Proteomes" id="UP000440578"/>
    </source>
</evidence>
<gene>
    <name evidence="4" type="primary">ZNHIT2</name>
    <name evidence="4" type="ORF">FJT64_003688</name>
</gene>
<feature type="region of interest" description="Disordered" evidence="2">
    <location>
        <begin position="65"/>
        <end position="117"/>
    </location>
</feature>
<protein>
    <submittedName>
        <fullName evidence="4">Zinc finger HIT domain-containing protein 2</fullName>
    </submittedName>
</protein>
<keyword evidence="1" id="KW-0862">Zinc</keyword>
<organism evidence="4 5">
    <name type="scientific">Amphibalanus amphitrite</name>
    <name type="common">Striped barnacle</name>
    <name type="synonym">Balanus amphitrite</name>
    <dbReference type="NCBI Taxonomy" id="1232801"/>
    <lineage>
        <taxon>Eukaryota</taxon>
        <taxon>Metazoa</taxon>
        <taxon>Ecdysozoa</taxon>
        <taxon>Arthropoda</taxon>
        <taxon>Crustacea</taxon>
        <taxon>Multicrustacea</taxon>
        <taxon>Cirripedia</taxon>
        <taxon>Thoracica</taxon>
        <taxon>Thoracicalcarea</taxon>
        <taxon>Balanomorpha</taxon>
        <taxon>Balanoidea</taxon>
        <taxon>Balanidae</taxon>
        <taxon>Amphibalaninae</taxon>
        <taxon>Amphibalanus</taxon>
    </lineage>
</organism>
<dbReference type="GO" id="GO:0008270">
    <property type="term" value="F:zinc ion binding"/>
    <property type="evidence" value="ECO:0007669"/>
    <property type="project" value="UniProtKB-UniRule"/>
</dbReference>
<feature type="domain" description="HIT-type" evidence="3">
    <location>
        <begin position="6"/>
        <end position="38"/>
    </location>
</feature>
<dbReference type="InterPro" id="IPR007529">
    <property type="entry name" value="Znf_HIT"/>
</dbReference>
<dbReference type="EMBL" id="VIIS01001399">
    <property type="protein sequence ID" value="KAF0298989.1"/>
    <property type="molecule type" value="Genomic_DNA"/>
</dbReference>
<dbReference type="Pfam" id="PF04438">
    <property type="entry name" value="zf-HIT"/>
    <property type="match status" value="1"/>
</dbReference>
<dbReference type="CDD" id="cd23024">
    <property type="entry name" value="zf-HIT_ZNHIT2-3"/>
    <property type="match status" value="1"/>
</dbReference>
<dbReference type="PANTHER" id="PTHR15555:SF0">
    <property type="entry name" value="ZINC FINGER HIT DOMAIN-CONTAINING PROTEIN 2"/>
    <property type="match status" value="1"/>
</dbReference>
<dbReference type="SUPFAM" id="SSF144232">
    <property type="entry name" value="HIT/MYND zinc finger-like"/>
    <property type="match status" value="1"/>
</dbReference>
<dbReference type="Proteomes" id="UP000440578">
    <property type="component" value="Unassembled WGS sequence"/>
</dbReference>
<dbReference type="InterPro" id="IPR039646">
    <property type="entry name" value="ZNHIT2"/>
</dbReference>
<sequence length="394" mass="43212">MSSEPCAFCEGSSRYVCPRCGVPYCSVTCYRSGRHQRCSEGFYRDCVQQQLRAEHADPALRRRTEEALARQARLQAAQERGEEPPGDQSDEPPGDQSDEPVDSDDSDAEEELAERLRGVDLDDSEAVWARLTPAERDEFRRRAAAGDIAAEPWRPWWTVRAERPKVAELGAEPTPEFVTAAPALLTHVPPLTALTKQTPSPLVVNSVINVLYAYAQLRLLWDGDWTGAALPVADALCRICGCLARGEVMKTSRDAVDAVDFCLGESGLECDAALRRQSRQAVQQLLTGPCTSDAGWYVLAALSDLWRLLEEALGELRAGRHRERSQPASFGREFGTAAAAAPAVSRAELRRMQRKLDYLFAWSRSNEQVLAERAAGPQAKTEVVVPTAGSASGD</sequence>
<evidence type="ECO:0000256" key="1">
    <source>
        <dbReference type="PROSITE-ProRule" id="PRU00453"/>
    </source>
</evidence>
<feature type="compositionally biased region" description="Acidic residues" evidence="2">
    <location>
        <begin position="84"/>
        <end position="112"/>
    </location>
</feature>
<evidence type="ECO:0000259" key="3">
    <source>
        <dbReference type="PROSITE" id="PS51083"/>
    </source>
</evidence>
<name>A0A6A4W176_AMPAM</name>
<keyword evidence="1" id="KW-0479">Metal-binding</keyword>
<evidence type="ECO:0000256" key="2">
    <source>
        <dbReference type="SAM" id="MobiDB-lite"/>
    </source>
</evidence>
<feature type="compositionally biased region" description="Low complexity" evidence="2">
    <location>
        <begin position="69"/>
        <end position="78"/>
    </location>
</feature>
<dbReference type="PANTHER" id="PTHR15555">
    <property type="entry name" value="ZINC FINGER HIT DOMAIN CONTAINING PROTEIN 2 PROTEIN FON -RELATED"/>
    <property type="match status" value="1"/>
</dbReference>
<dbReference type="PROSITE" id="PS51083">
    <property type="entry name" value="ZF_HIT"/>
    <property type="match status" value="1"/>
</dbReference>
<dbReference type="Gene3D" id="3.30.60.190">
    <property type="match status" value="1"/>
</dbReference>
<dbReference type="AlphaFoldDB" id="A0A6A4W176"/>
<reference evidence="4 5" key="1">
    <citation type="submission" date="2019-07" db="EMBL/GenBank/DDBJ databases">
        <title>Draft genome assembly of a fouling barnacle, Amphibalanus amphitrite (Darwin, 1854): The first reference genome for Thecostraca.</title>
        <authorList>
            <person name="Kim W."/>
        </authorList>
    </citation>
    <scope>NUCLEOTIDE SEQUENCE [LARGE SCALE GENOMIC DNA]</scope>
    <source>
        <strain evidence="4">SNU_AA5</strain>
        <tissue evidence="4">Soma without cirri and trophi</tissue>
    </source>
</reference>
<dbReference type="OrthoDB" id="10005492at2759"/>
<accession>A0A6A4W176</accession>
<keyword evidence="5" id="KW-1185">Reference proteome</keyword>
<comment type="caution">
    <text evidence="4">The sequence shown here is derived from an EMBL/GenBank/DDBJ whole genome shotgun (WGS) entry which is preliminary data.</text>
</comment>
<proteinExistence type="predicted"/>
<keyword evidence="1" id="KW-0863">Zinc-finger</keyword>
<evidence type="ECO:0000313" key="4">
    <source>
        <dbReference type="EMBL" id="KAF0298989.1"/>
    </source>
</evidence>